<name>A0A0K2U5X7_LEPSM</name>
<protein>
    <submittedName>
        <fullName evidence="1">Uncharacterized protein</fullName>
    </submittedName>
</protein>
<reference evidence="1" key="1">
    <citation type="submission" date="2014-05" db="EMBL/GenBank/DDBJ databases">
        <authorList>
            <person name="Chronopoulou M."/>
        </authorList>
    </citation>
    <scope>NUCLEOTIDE SEQUENCE</scope>
    <source>
        <tissue evidence="1">Whole organism</tissue>
    </source>
</reference>
<dbReference type="AlphaFoldDB" id="A0A0K2U5X7"/>
<dbReference type="EMBL" id="HACA01015755">
    <property type="protein sequence ID" value="CDW33116.1"/>
    <property type="molecule type" value="Transcribed_RNA"/>
</dbReference>
<proteinExistence type="predicted"/>
<accession>A0A0K2U5X7</accession>
<organism evidence="1">
    <name type="scientific">Lepeophtheirus salmonis</name>
    <name type="common">Salmon louse</name>
    <name type="synonym">Caligus salmonis</name>
    <dbReference type="NCBI Taxonomy" id="72036"/>
    <lineage>
        <taxon>Eukaryota</taxon>
        <taxon>Metazoa</taxon>
        <taxon>Ecdysozoa</taxon>
        <taxon>Arthropoda</taxon>
        <taxon>Crustacea</taxon>
        <taxon>Multicrustacea</taxon>
        <taxon>Hexanauplia</taxon>
        <taxon>Copepoda</taxon>
        <taxon>Siphonostomatoida</taxon>
        <taxon>Caligidae</taxon>
        <taxon>Lepeophtheirus</taxon>
    </lineage>
</organism>
<sequence>LILNIKKEKSKDPINPIFRAVFQSTFSKFRQSSSHHTLGVWKNK</sequence>
<feature type="non-terminal residue" evidence="1">
    <location>
        <position position="1"/>
    </location>
</feature>
<evidence type="ECO:0000313" key="1">
    <source>
        <dbReference type="EMBL" id="CDW33116.1"/>
    </source>
</evidence>